<dbReference type="GO" id="GO:0003677">
    <property type="term" value="F:DNA binding"/>
    <property type="evidence" value="ECO:0007669"/>
    <property type="project" value="UniProtKB-KW"/>
</dbReference>
<sequence>MVGTGRILRFDGVRGYGFIAPDAGGDDIFMHANDLQDEKHLFQPGTLVEFEAEESDRGPKASVVRLARRAQARPAPASPLASPSMANGRSDADDDDMCDVLTVGEFRHLLTETLIESVPTLTGGQISQIRQRLTSLAQARGWVESQ</sequence>
<feature type="region of interest" description="Disordered" evidence="1">
    <location>
        <begin position="68"/>
        <end position="93"/>
    </location>
</feature>
<dbReference type="Proteomes" id="UP000001549">
    <property type="component" value="Chromosome"/>
</dbReference>
<dbReference type="Gene3D" id="2.40.50.140">
    <property type="entry name" value="Nucleic acid-binding proteins"/>
    <property type="match status" value="1"/>
</dbReference>
<gene>
    <name evidence="3" type="ordered locus">FsymDg_2440</name>
</gene>
<evidence type="ECO:0000259" key="2">
    <source>
        <dbReference type="PROSITE" id="PS51857"/>
    </source>
</evidence>
<dbReference type="PROSITE" id="PS51857">
    <property type="entry name" value="CSD_2"/>
    <property type="match status" value="1"/>
</dbReference>
<dbReference type="InterPro" id="IPR012340">
    <property type="entry name" value="NA-bd_OB-fold"/>
</dbReference>
<keyword evidence="4" id="KW-1185">Reference proteome</keyword>
<dbReference type="Pfam" id="PF00313">
    <property type="entry name" value="CSD"/>
    <property type="match status" value="1"/>
</dbReference>
<evidence type="ECO:0000313" key="4">
    <source>
        <dbReference type="Proteomes" id="UP000001549"/>
    </source>
</evidence>
<dbReference type="InterPro" id="IPR002059">
    <property type="entry name" value="CSP_DNA-bd"/>
</dbReference>
<protein>
    <submittedName>
        <fullName evidence="3">Cold-shock protein DNA-binding protein</fullName>
    </submittedName>
</protein>
<dbReference type="PRINTS" id="PR00050">
    <property type="entry name" value="COLDSHOCK"/>
</dbReference>
<dbReference type="SUPFAM" id="SSF50249">
    <property type="entry name" value="Nucleic acid-binding proteins"/>
    <property type="match status" value="1"/>
</dbReference>
<organism evidence="3 4">
    <name type="scientific">Candidatus Protofrankia datiscae</name>
    <dbReference type="NCBI Taxonomy" id="2716812"/>
    <lineage>
        <taxon>Bacteria</taxon>
        <taxon>Bacillati</taxon>
        <taxon>Actinomycetota</taxon>
        <taxon>Actinomycetes</taxon>
        <taxon>Frankiales</taxon>
        <taxon>Frankiaceae</taxon>
        <taxon>Protofrankia</taxon>
    </lineage>
</organism>
<dbReference type="HOGENOM" id="CLU_1874275_0_0_11"/>
<evidence type="ECO:0000256" key="1">
    <source>
        <dbReference type="SAM" id="MobiDB-lite"/>
    </source>
</evidence>
<feature type="domain" description="CSD" evidence="2">
    <location>
        <begin position="2"/>
        <end position="66"/>
    </location>
</feature>
<dbReference type="eggNOG" id="COG1278">
    <property type="taxonomic scope" value="Bacteria"/>
</dbReference>
<dbReference type="SMART" id="SM00357">
    <property type="entry name" value="CSP"/>
    <property type="match status" value="1"/>
</dbReference>
<dbReference type="KEGG" id="fsy:FsymDg_2440"/>
<name>F8B1E6_9ACTN</name>
<proteinExistence type="predicted"/>
<keyword evidence="3" id="KW-0238">DNA-binding</keyword>
<accession>F8B1E6</accession>
<dbReference type="AlphaFoldDB" id="F8B1E6"/>
<reference evidence="3 4" key="1">
    <citation type="submission" date="2011-05" db="EMBL/GenBank/DDBJ databases">
        <title>Complete sequence of chromosome of Frankia symbiont of Datisca glomerata.</title>
        <authorList>
            <consortium name="US DOE Joint Genome Institute"/>
            <person name="Lucas S."/>
            <person name="Han J."/>
            <person name="Lapidus A."/>
            <person name="Cheng J.-F."/>
            <person name="Goodwin L."/>
            <person name="Pitluck S."/>
            <person name="Peters L."/>
            <person name="Mikhailova N."/>
            <person name="Chertkov O."/>
            <person name="Teshima H."/>
            <person name="Han C."/>
            <person name="Tapia R."/>
            <person name="Land M."/>
            <person name="Hauser L."/>
            <person name="Kyrpides N."/>
            <person name="Ivanova N."/>
            <person name="Pagani I."/>
            <person name="Berry A."/>
            <person name="Pawlowski K."/>
            <person name="Persson T."/>
            <person name="Vanden Heuvel B."/>
            <person name="Benson D."/>
            <person name="Woyke T."/>
        </authorList>
    </citation>
    <scope>NUCLEOTIDE SEQUENCE [LARGE SCALE GENOMIC DNA]</scope>
    <source>
        <strain evidence="4">4085684</strain>
    </source>
</reference>
<evidence type="ECO:0000313" key="3">
    <source>
        <dbReference type="EMBL" id="AEH09818.1"/>
    </source>
</evidence>
<feature type="compositionally biased region" description="Low complexity" evidence="1">
    <location>
        <begin position="72"/>
        <end position="84"/>
    </location>
</feature>
<dbReference type="STRING" id="656024.FsymDg_2440"/>
<dbReference type="EMBL" id="CP002801">
    <property type="protein sequence ID" value="AEH09818.1"/>
    <property type="molecule type" value="Genomic_DNA"/>
</dbReference>
<dbReference type="RefSeq" id="WP_013873740.1">
    <property type="nucleotide sequence ID" value="NC_015656.1"/>
</dbReference>
<dbReference type="InterPro" id="IPR011129">
    <property type="entry name" value="CSD"/>
</dbReference>